<dbReference type="PROSITE" id="PS51379">
    <property type="entry name" value="4FE4S_FER_2"/>
    <property type="match status" value="2"/>
</dbReference>
<dbReference type="InterPro" id="IPR017896">
    <property type="entry name" value="4Fe4S_Fe-S-bd"/>
</dbReference>
<evidence type="ECO:0000256" key="3">
    <source>
        <dbReference type="ARBA" id="ARBA00023014"/>
    </source>
</evidence>
<keyword evidence="1" id="KW-0479">Metal-binding</keyword>
<dbReference type="InterPro" id="IPR017900">
    <property type="entry name" value="4Fe4S_Fe_S_CS"/>
</dbReference>
<gene>
    <name evidence="5" type="ORF">HRJ53_25250</name>
</gene>
<reference evidence="5" key="1">
    <citation type="submission" date="2020-06" db="EMBL/GenBank/DDBJ databases">
        <title>Legume-microbial interactions unlock mineral nutrients during tropical forest succession.</title>
        <authorList>
            <person name="Epihov D.Z."/>
        </authorList>
    </citation>
    <scope>NUCLEOTIDE SEQUENCE [LARGE SCALE GENOMIC DNA]</scope>
    <source>
        <strain evidence="5">Pan2503</strain>
    </source>
</reference>
<evidence type="ECO:0000313" key="5">
    <source>
        <dbReference type="EMBL" id="MBA0088305.1"/>
    </source>
</evidence>
<keyword evidence="3" id="KW-0411">Iron-sulfur</keyword>
<dbReference type="Gene3D" id="1.10.1060.10">
    <property type="entry name" value="Alpha-helical ferredoxin"/>
    <property type="match status" value="1"/>
</dbReference>
<sequence>MATTSNSLPSAFDTHHPPSTDIVDKCVHCGFCLPVCPTYVLWGQEMDSPRGRIYLMKLAGEGAAEINSTWVSHFDSCLGCMACMTACPSGVDYGKLMAGSTLS</sequence>
<dbReference type="AlphaFoldDB" id="A0A7V8SZC1"/>
<keyword evidence="2" id="KW-0408">Iron</keyword>
<comment type="caution">
    <text evidence="5">The sequence shown here is derived from an EMBL/GenBank/DDBJ whole genome shotgun (WGS) entry which is preliminary data.</text>
</comment>
<feature type="domain" description="4Fe-4S ferredoxin-type" evidence="4">
    <location>
        <begin position="16"/>
        <end position="46"/>
    </location>
</feature>
<dbReference type="PROSITE" id="PS00198">
    <property type="entry name" value="4FE4S_FER_1"/>
    <property type="match status" value="2"/>
</dbReference>
<dbReference type="PANTHER" id="PTHR32479">
    <property type="entry name" value="GLYCOLATE OXIDASE IRON-SULFUR SUBUNIT"/>
    <property type="match status" value="1"/>
</dbReference>
<name>A0A7V8SZC1_9BACT</name>
<evidence type="ECO:0000259" key="4">
    <source>
        <dbReference type="PROSITE" id="PS51379"/>
    </source>
</evidence>
<evidence type="ECO:0000256" key="1">
    <source>
        <dbReference type="ARBA" id="ARBA00022723"/>
    </source>
</evidence>
<organism evidence="5 6">
    <name type="scientific">Candidatus Acidiferrum panamense</name>
    <dbReference type="NCBI Taxonomy" id="2741543"/>
    <lineage>
        <taxon>Bacteria</taxon>
        <taxon>Pseudomonadati</taxon>
        <taxon>Acidobacteriota</taxon>
        <taxon>Terriglobia</taxon>
        <taxon>Candidatus Acidiferrales</taxon>
        <taxon>Candidatus Acidiferrum</taxon>
    </lineage>
</organism>
<dbReference type="PANTHER" id="PTHR32479:SF17">
    <property type="entry name" value="GLYCOLATE OXIDASE IRON-SULFUR SUBUNIT"/>
    <property type="match status" value="1"/>
</dbReference>
<dbReference type="InterPro" id="IPR009051">
    <property type="entry name" value="Helical_ferredxn"/>
</dbReference>
<evidence type="ECO:0000313" key="6">
    <source>
        <dbReference type="Proteomes" id="UP000567293"/>
    </source>
</evidence>
<keyword evidence="6" id="KW-1185">Reference proteome</keyword>
<dbReference type="GO" id="GO:0051536">
    <property type="term" value="F:iron-sulfur cluster binding"/>
    <property type="evidence" value="ECO:0007669"/>
    <property type="project" value="UniProtKB-KW"/>
</dbReference>
<dbReference type="Proteomes" id="UP000567293">
    <property type="component" value="Unassembled WGS sequence"/>
</dbReference>
<dbReference type="GO" id="GO:0046872">
    <property type="term" value="F:metal ion binding"/>
    <property type="evidence" value="ECO:0007669"/>
    <property type="project" value="UniProtKB-KW"/>
</dbReference>
<evidence type="ECO:0000256" key="2">
    <source>
        <dbReference type="ARBA" id="ARBA00023004"/>
    </source>
</evidence>
<dbReference type="SUPFAM" id="SSF46548">
    <property type="entry name" value="alpha-helical ferredoxin"/>
    <property type="match status" value="1"/>
</dbReference>
<protein>
    <submittedName>
        <fullName evidence="5">4Fe-4S dicluster domain-containing protein</fullName>
    </submittedName>
</protein>
<feature type="non-terminal residue" evidence="5">
    <location>
        <position position="103"/>
    </location>
</feature>
<dbReference type="EMBL" id="JACDQQ010002434">
    <property type="protein sequence ID" value="MBA0088305.1"/>
    <property type="molecule type" value="Genomic_DNA"/>
</dbReference>
<accession>A0A7V8SZC1</accession>
<dbReference type="Pfam" id="PF13183">
    <property type="entry name" value="Fer4_8"/>
    <property type="match status" value="1"/>
</dbReference>
<proteinExistence type="predicted"/>
<feature type="domain" description="4Fe-4S ferredoxin-type" evidence="4">
    <location>
        <begin position="67"/>
        <end position="91"/>
    </location>
</feature>